<keyword evidence="4 18" id="KW-0285">Flavoprotein</keyword>
<keyword evidence="8 18" id="KW-0521">NADP</keyword>
<evidence type="ECO:0000256" key="7">
    <source>
        <dbReference type="ARBA" id="ARBA00022827"/>
    </source>
</evidence>
<evidence type="ECO:0000256" key="4">
    <source>
        <dbReference type="ARBA" id="ARBA00022630"/>
    </source>
</evidence>
<dbReference type="InterPro" id="IPR002253">
    <property type="entry name" value="Flavin_mOase_1"/>
</dbReference>
<dbReference type="GO" id="GO:0050661">
    <property type="term" value="F:NADP binding"/>
    <property type="evidence" value="ECO:0007669"/>
    <property type="project" value="InterPro"/>
</dbReference>
<proteinExistence type="inferred from homology"/>
<sequence>MSQKTCCVIGAGVAGLAATKHCLEEGIIPVCYEKDIDIGGLWLYHNEKSKDTDPSLYNSCSINTSKEMTCFSDFPIPRDFPNFMHHTHFRRYLDLYTENFQLRKYIKLQTKVEKVEKAENFEETGQWVVTVQDLRTNKQTKTKFDFVMVCNGHLTEPLRPELPGLRDFKGKVIHTHDYKDFRGFEGKNILVVGMGNSAADVACELSRHAKHVYVSTRRGAYCIQRAGERGQPFDHVAITRFRQCLPHHLMRPYHFYKLNFRYDHKKYGLAPKHNFESAAVTISDDLPNRVLLGSMSIHEDVDRFTENGVKFEDGSQLEDIDVVILGTGYTYSFPFLDESVIKREGHFSYLYKLVWPTELHPSTLAVIGLVQPFGPLPPILEIQSRWATQVFAGHSKLPPQQTMLNAVEKWREFVKKKYVDSPRYSLQIYFIQYIDEVSKFIGCRPNFWKYFFTDPKLFYRVVFCAATPPQWRLEGHGRWKDARAAIEGVEERTWYPMKTRKCGEHEADGLYDGWVALFKKLCVVVVAFLVMRFLLSNGYHTFLVKN</sequence>
<evidence type="ECO:0000313" key="21">
    <source>
        <dbReference type="Proteomes" id="UP000828390"/>
    </source>
</evidence>
<keyword evidence="5" id="KW-0812">Transmembrane</keyword>
<dbReference type="EC" id="1.-.-.-" evidence="19"/>
<evidence type="ECO:0000256" key="9">
    <source>
        <dbReference type="ARBA" id="ARBA00022989"/>
    </source>
</evidence>
<dbReference type="PIRSF" id="PIRSF000332">
    <property type="entry name" value="FMO"/>
    <property type="match status" value="1"/>
</dbReference>
<evidence type="ECO:0000256" key="13">
    <source>
        <dbReference type="ARBA" id="ARBA00045957"/>
    </source>
</evidence>
<reference evidence="20" key="2">
    <citation type="submission" date="2020-11" db="EMBL/GenBank/DDBJ databases">
        <authorList>
            <person name="McCartney M.A."/>
            <person name="Auch B."/>
            <person name="Kono T."/>
            <person name="Mallez S."/>
            <person name="Becker A."/>
            <person name="Gohl D.M."/>
            <person name="Silverstein K.A.T."/>
            <person name="Koren S."/>
            <person name="Bechman K.B."/>
            <person name="Herman A."/>
            <person name="Abrahante J.E."/>
            <person name="Garbe J."/>
        </authorList>
    </citation>
    <scope>NUCLEOTIDE SEQUENCE</scope>
    <source>
        <strain evidence="20">Duluth1</strain>
        <tissue evidence="20">Whole animal</tissue>
    </source>
</reference>
<evidence type="ECO:0000256" key="3">
    <source>
        <dbReference type="ARBA" id="ARBA00009183"/>
    </source>
</evidence>
<evidence type="ECO:0000256" key="12">
    <source>
        <dbReference type="ARBA" id="ARBA00023136"/>
    </source>
</evidence>
<dbReference type="EMBL" id="JAIWYP010000003">
    <property type="protein sequence ID" value="KAH3851051.1"/>
    <property type="molecule type" value="Genomic_DNA"/>
</dbReference>
<keyword evidence="10 18" id="KW-0560">Oxidoreductase</keyword>
<dbReference type="Pfam" id="PF00743">
    <property type="entry name" value="FMO-like"/>
    <property type="match status" value="1"/>
</dbReference>
<evidence type="ECO:0000313" key="20">
    <source>
        <dbReference type="EMBL" id="KAH3851051.1"/>
    </source>
</evidence>
<dbReference type="GO" id="GO:0005789">
    <property type="term" value="C:endoplasmic reticulum membrane"/>
    <property type="evidence" value="ECO:0007669"/>
    <property type="project" value="UniProtKB-SubCell"/>
</dbReference>
<keyword evidence="12 18" id="KW-0472">Membrane</keyword>
<keyword evidence="11 18" id="KW-0503">Monooxygenase</keyword>
<dbReference type="PANTHER" id="PTHR23023">
    <property type="entry name" value="DIMETHYLANILINE MONOOXYGENASE"/>
    <property type="match status" value="1"/>
</dbReference>
<dbReference type="InterPro" id="IPR000960">
    <property type="entry name" value="Flavin_mOase"/>
</dbReference>
<dbReference type="OrthoDB" id="66881at2759"/>
<comment type="catalytic activity">
    <reaction evidence="16">
        <text>trimethylamine + NADPH + O2 = trimethylamine N-oxide + NADP(+) + H2O</text>
        <dbReference type="Rhea" id="RHEA:31979"/>
        <dbReference type="ChEBI" id="CHEBI:15377"/>
        <dbReference type="ChEBI" id="CHEBI:15379"/>
        <dbReference type="ChEBI" id="CHEBI:15724"/>
        <dbReference type="ChEBI" id="CHEBI:57783"/>
        <dbReference type="ChEBI" id="CHEBI:58349"/>
        <dbReference type="ChEBI" id="CHEBI:58389"/>
        <dbReference type="EC" id="1.14.13.148"/>
    </reaction>
    <physiologicalReaction direction="left-to-right" evidence="16">
        <dbReference type="Rhea" id="RHEA:31980"/>
    </physiologicalReaction>
</comment>
<dbReference type="Proteomes" id="UP000828390">
    <property type="component" value="Unassembled WGS sequence"/>
</dbReference>
<dbReference type="GO" id="GO:0004499">
    <property type="term" value="F:N,N-dimethylaniline monooxygenase activity"/>
    <property type="evidence" value="ECO:0007669"/>
    <property type="project" value="UniProtKB-UniRule"/>
</dbReference>
<dbReference type="AlphaFoldDB" id="A0A9D4L5X2"/>
<comment type="cofactor">
    <cofactor evidence="1 18 19">
        <name>FAD</name>
        <dbReference type="ChEBI" id="CHEBI:57692"/>
    </cofactor>
</comment>
<comment type="caution">
    <text evidence="20">The sequence shown here is derived from an EMBL/GenBank/DDBJ whole genome shotgun (WGS) entry which is preliminary data.</text>
</comment>
<evidence type="ECO:0000256" key="5">
    <source>
        <dbReference type="ARBA" id="ARBA00022692"/>
    </source>
</evidence>
<dbReference type="GO" id="GO:0050660">
    <property type="term" value="F:flavin adenine dinucleotide binding"/>
    <property type="evidence" value="ECO:0007669"/>
    <property type="project" value="InterPro"/>
</dbReference>
<keyword evidence="6 18" id="KW-0256">Endoplasmic reticulum</keyword>
<dbReference type="PRINTS" id="PR00370">
    <property type="entry name" value="FMOXYGENASE"/>
</dbReference>
<comment type="similarity">
    <text evidence="3 18 19">Belongs to the FMO family.</text>
</comment>
<name>A0A9D4L5X2_DREPO</name>
<evidence type="ECO:0000256" key="10">
    <source>
        <dbReference type="ARBA" id="ARBA00023002"/>
    </source>
</evidence>
<dbReference type="InterPro" id="IPR036188">
    <property type="entry name" value="FAD/NAD-bd_sf"/>
</dbReference>
<organism evidence="20 21">
    <name type="scientific">Dreissena polymorpha</name>
    <name type="common">Zebra mussel</name>
    <name type="synonym">Mytilus polymorpha</name>
    <dbReference type="NCBI Taxonomy" id="45954"/>
    <lineage>
        <taxon>Eukaryota</taxon>
        <taxon>Metazoa</taxon>
        <taxon>Spiralia</taxon>
        <taxon>Lophotrochozoa</taxon>
        <taxon>Mollusca</taxon>
        <taxon>Bivalvia</taxon>
        <taxon>Autobranchia</taxon>
        <taxon>Heteroconchia</taxon>
        <taxon>Euheterodonta</taxon>
        <taxon>Imparidentia</taxon>
        <taxon>Neoheterodontei</taxon>
        <taxon>Myida</taxon>
        <taxon>Dreissenoidea</taxon>
        <taxon>Dreissenidae</taxon>
        <taxon>Dreissena</taxon>
    </lineage>
</organism>
<evidence type="ECO:0000256" key="11">
    <source>
        <dbReference type="ARBA" id="ARBA00023033"/>
    </source>
</evidence>
<comment type="function">
    <text evidence="13">Broad spectrum monooxygenase that catalyzes the oxygenation of a wide variety of nitrogen- and sulfur-containing compounds including xenobiotics. Catalyzes the S-oxygenation of hypotaurine to produce taurine, an organic osmolyte involved in cell volume regulation as well as a variety of cytoprotective and developmental processes. In vitro, catalyzes the N-oxygenation of trimethylamine (TMA) to produce trimethylamine N-oxide (TMAO) and could therefore participate to the detoxification of this compound that is generated by the action of gut microbiota from dietary precursors such as choline, choline containing compounds, betaine or L-carnitine.</text>
</comment>
<evidence type="ECO:0000256" key="14">
    <source>
        <dbReference type="ARBA" id="ARBA00047338"/>
    </source>
</evidence>
<dbReference type="PRINTS" id="PR01121">
    <property type="entry name" value="FMOXYGENASE1"/>
</dbReference>
<comment type="catalytic activity">
    <reaction evidence="17">
        <text>N,N-dimethylaniline + NADPH + O2 + H(+) = N,N-dimethylaniline N-oxide + NADP(+) + H2O</text>
        <dbReference type="Rhea" id="RHEA:24468"/>
        <dbReference type="ChEBI" id="CHEBI:15377"/>
        <dbReference type="ChEBI" id="CHEBI:15378"/>
        <dbReference type="ChEBI" id="CHEBI:15379"/>
        <dbReference type="ChEBI" id="CHEBI:16269"/>
        <dbReference type="ChEBI" id="CHEBI:17735"/>
        <dbReference type="ChEBI" id="CHEBI:57783"/>
        <dbReference type="ChEBI" id="CHEBI:58349"/>
        <dbReference type="EC" id="1.14.13.8"/>
    </reaction>
    <physiologicalReaction direction="left-to-right" evidence="17">
        <dbReference type="Rhea" id="RHEA:24469"/>
    </physiologicalReaction>
</comment>
<keyword evidence="9" id="KW-1133">Transmembrane helix</keyword>
<evidence type="ECO:0000256" key="1">
    <source>
        <dbReference type="ARBA" id="ARBA00001974"/>
    </source>
</evidence>
<dbReference type="FunFam" id="3.50.50.60:FF:000159">
    <property type="entry name" value="Dimethylaniline monooxygenase [N-oxide-forming]"/>
    <property type="match status" value="1"/>
</dbReference>
<keyword evidence="7 18" id="KW-0274">FAD</keyword>
<dbReference type="SUPFAM" id="SSF51905">
    <property type="entry name" value="FAD/NAD(P)-binding domain"/>
    <property type="match status" value="2"/>
</dbReference>
<keyword evidence="21" id="KW-1185">Reference proteome</keyword>
<comment type="catalytic activity">
    <reaction evidence="14">
        <text>hypotaurine + NADH + O2 + H(+) = taurine + NAD(+) + H2O</text>
        <dbReference type="Rhea" id="RHEA:74111"/>
        <dbReference type="ChEBI" id="CHEBI:15377"/>
        <dbReference type="ChEBI" id="CHEBI:15378"/>
        <dbReference type="ChEBI" id="CHEBI:15379"/>
        <dbReference type="ChEBI" id="CHEBI:57540"/>
        <dbReference type="ChEBI" id="CHEBI:57853"/>
        <dbReference type="ChEBI" id="CHEBI:57945"/>
        <dbReference type="ChEBI" id="CHEBI:507393"/>
        <dbReference type="EC" id="1.14.13.8"/>
    </reaction>
    <physiologicalReaction direction="left-to-right" evidence="14">
        <dbReference type="Rhea" id="RHEA:74112"/>
    </physiologicalReaction>
</comment>
<protein>
    <recommendedName>
        <fullName evidence="19">Flavin-containing monooxygenase</fullName>
        <ecNumber evidence="19">1.-.-.-</ecNumber>
    </recommendedName>
</protein>
<evidence type="ECO:0000256" key="8">
    <source>
        <dbReference type="ARBA" id="ARBA00022857"/>
    </source>
</evidence>
<accession>A0A9D4L5X2</accession>
<dbReference type="GO" id="GO:0034899">
    <property type="term" value="F:trimethylamine monooxygenase activity"/>
    <property type="evidence" value="ECO:0007669"/>
    <property type="project" value="UniProtKB-EC"/>
</dbReference>
<gene>
    <name evidence="20" type="ORF">DPMN_093529</name>
</gene>
<evidence type="ECO:0000256" key="19">
    <source>
        <dbReference type="RuleBase" id="RU361177"/>
    </source>
</evidence>
<evidence type="ECO:0000256" key="6">
    <source>
        <dbReference type="ARBA" id="ARBA00022824"/>
    </source>
</evidence>
<evidence type="ECO:0000256" key="18">
    <source>
        <dbReference type="PIRNR" id="PIRNR000332"/>
    </source>
</evidence>
<comment type="catalytic activity">
    <reaction evidence="15">
        <text>hypotaurine + NADPH + O2 + H(+) = taurine + NADP(+) + H2O</text>
        <dbReference type="Rhea" id="RHEA:69819"/>
        <dbReference type="ChEBI" id="CHEBI:15377"/>
        <dbReference type="ChEBI" id="CHEBI:15378"/>
        <dbReference type="ChEBI" id="CHEBI:15379"/>
        <dbReference type="ChEBI" id="CHEBI:57783"/>
        <dbReference type="ChEBI" id="CHEBI:57853"/>
        <dbReference type="ChEBI" id="CHEBI:58349"/>
        <dbReference type="ChEBI" id="CHEBI:507393"/>
        <dbReference type="EC" id="1.14.13.8"/>
    </reaction>
    <physiologicalReaction direction="left-to-right" evidence="15">
        <dbReference type="Rhea" id="RHEA:69820"/>
    </physiologicalReaction>
</comment>
<dbReference type="Gene3D" id="3.50.50.60">
    <property type="entry name" value="FAD/NAD(P)-binding domain"/>
    <property type="match status" value="4"/>
</dbReference>
<comment type="subcellular location">
    <subcellularLocation>
        <location evidence="2">Endoplasmic reticulum membrane</location>
        <topology evidence="2">Single-pass membrane protein</topology>
    </subcellularLocation>
</comment>
<reference evidence="20" key="1">
    <citation type="journal article" date="2019" name="bioRxiv">
        <title>The Genome of the Zebra Mussel, Dreissena polymorpha: A Resource for Invasive Species Research.</title>
        <authorList>
            <person name="McCartney M.A."/>
            <person name="Auch B."/>
            <person name="Kono T."/>
            <person name="Mallez S."/>
            <person name="Zhang Y."/>
            <person name="Obille A."/>
            <person name="Becker A."/>
            <person name="Abrahante J.E."/>
            <person name="Garbe J."/>
            <person name="Badalamenti J.P."/>
            <person name="Herman A."/>
            <person name="Mangelson H."/>
            <person name="Liachko I."/>
            <person name="Sullivan S."/>
            <person name="Sone E.D."/>
            <person name="Koren S."/>
            <person name="Silverstein K.A.T."/>
            <person name="Beckman K.B."/>
            <person name="Gohl D.M."/>
        </authorList>
    </citation>
    <scope>NUCLEOTIDE SEQUENCE</scope>
    <source>
        <strain evidence="20">Duluth1</strain>
        <tissue evidence="20">Whole animal</tissue>
    </source>
</reference>
<dbReference type="InterPro" id="IPR050346">
    <property type="entry name" value="FMO-like"/>
</dbReference>
<evidence type="ECO:0000256" key="15">
    <source>
        <dbReference type="ARBA" id="ARBA00048041"/>
    </source>
</evidence>
<dbReference type="InterPro" id="IPR020946">
    <property type="entry name" value="Flavin_mOase-like"/>
</dbReference>
<evidence type="ECO:0000256" key="17">
    <source>
        <dbReference type="ARBA" id="ARBA00049443"/>
    </source>
</evidence>
<evidence type="ECO:0000256" key="2">
    <source>
        <dbReference type="ARBA" id="ARBA00004389"/>
    </source>
</evidence>
<evidence type="ECO:0000256" key="16">
    <source>
        <dbReference type="ARBA" id="ARBA00048088"/>
    </source>
</evidence>